<sequence length="606" mass="69963">MNVRTAFKSILGVTECLGTGKYLGLPSMIGRSKKALFSSIKDHIWKRIQHWSGKHLSKAGREVLIKSFVQAIPAYYMSAFLIPISLEEEIQRMLNSFWWGSNSRSGRGIQWLNWEKLTVRWRLLTNPDAIFTRIFKARYFPQGYFLGARLGHNPSYVWRSIHESQAIIQEGVRWCVGSGSSIKVWTDPWLRLSSNPFISSPTISGLDHLKVKDLIDHNMGRWNTTILSALCNQRDNQVIQAIPLFHLQDSDMISWSHTRNGMYTIKSAYYQLMEHLTPNVDLRIPGNWSMLWSMKAPNTKKIFLWRVLRGCLPTRLNLQRRHVPCTMLCPTCSAGIENEWHIFFECVEAKDIWAASGFWPKISQIIADSDGIQQAIFQLLQCLSPSEALDLLCLMWGIWRKRNDILWNNKVTPSHTVIFLARQRISEWMSARETQQIPKVARNDPICWFKPPPEYMKCNVDVTIFTDSNCCGFAFYIRDDLGRFKAATTGWYNGSLPPNEAEAMACLEAITWLANSHYEKVLIELDCKKVVDDLYDSTSLFSEYGRLSYKGRSLLALHKNLEVRFVRRQANHVARTLARVSRLYASPHYFDFIPTCIATSIMNEMH</sequence>
<dbReference type="Pfam" id="PF13966">
    <property type="entry name" value="zf-RVT"/>
    <property type="match status" value="1"/>
</dbReference>
<dbReference type="PANTHER" id="PTHR33116">
    <property type="entry name" value="REVERSE TRANSCRIPTASE ZINC-BINDING DOMAIN-CONTAINING PROTEIN-RELATED-RELATED"/>
    <property type="match status" value="1"/>
</dbReference>
<feature type="domain" description="Reverse transcriptase zinc-binding" evidence="2">
    <location>
        <begin position="263"/>
        <end position="353"/>
    </location>
</feature>
<name>A0A151R052_CAJCA</name>
<dbReference type="GO" id="GO:0003676">
    <property type="term" value="F:nucleic acid binding"/>
    <property type="evidence" value="ECO:0007669"/>
    <property type="project" value="InterPro"/>
</dbReference>
<protein>
    <submittedName>
        <fullName evidence="3">Ribonuclease H protein At1g65750 family</fullName>
    </submittedName>
</protein>
<organism evidence="3 4">
    <name type="scientific">Cajanus cajan</name>
    <name type="common">Pigeon pea</name>
    <name type="synonym">Cajanus indicus</name>
    <dbReference type="NCBI Taxonomy" id="3821"/>
    <lineage>
        <taxon>Eukaryota</taxon>
        <taxon>Viridiplantae</taxon>
        <taxon>Streptophyta</taxon>
        <taxon>Embryophyta</taxon>
        <taxon>Tracheophyta</taxon>
        <taxon>Spermatophyta</taxon>
        <taxon>Magnoliopsida</taxon>
        <taxon>eudicotyledons</taxon>
        <taxon>Gunneridae</taxon>
        <taxon>Pentapetalae</taxon>
        <taxon>rosids</taxon>
        <taxon>fabids</taxon>
        <taxon>Fabales</taxon>
        <taxon>Fabaceae</taxon>
        <taxon>Papilionoideae</taxon>
        <taxon>50 kb inversion clade</taxon>
        <taxon>NPAAA clade</taxon>
        <taxon>indigoferoid/millettioid clade</taxon>
        <taxon>Phaseoleae</taxon>
        <taxon>Cajanus</taxon>
    </lineage>
</organism>
<dbReference type="SUPFAM" id="SSF53098">
    <property type="entry name" value="Ribonuclease H-like"/>
    <property type="match status" value="1"/>
</dbReference>
<dbReference type="InterPro" id="IPR044730">
    <property type="entry name" value="RNase_H-like_dom_plant"/>
</dbReference>
<dbReference type="InterPro" id="IPR012337">
    <property type="entry name" value="RNaseH-like_sf"/>
</dbReference>
<dbReference type="Gene3D" id="3.30.420.10">
    <property type="entry name" value="Ribonuclease H-like superfamily/Ribonuclease H"/>
    <property type="match status" value="1"/>
</dbReference>
<dbReference type="InterPro" id="IPR036397">
    <property type="entry name" value="RNaseH_sf"/>
</dbReference>
<accession>A0A151R052</accession>
<dbReference type="GO" id="GO:0004523">
    <property type="term" value="F:RNA-DNA hybrid ribonuclease activity"/>
    <property type="evidence" value="ECO:0007669"/>
    <property type="project" value="InterPro"/>
</dbReference>
<dbReference type="InterPro" id="IPR026960">
    <property type="entry name" value="RVT-Znf"/>
</dbReference>
<dbReference type="PANTHER" id="PTHR33116:SF86">
    <property type="entry name" value="REVERSE TRANSCRIPTASE DOMAIN-CONTAINING PROTEIN"/>
    <property type="match status" value="1"/>
</dbReference>
<dbReference type="EMBL" id="KQ484288">
    <property type="protein sequence ID" value="KYP35971.1"/>
    <property type="molecule type" value="Genomic_DNA"/>
</dbReference>
<keyword evidence="4" id="KW-1185">Reference proteome</keyword>
<evidence type="ECO:0000313" key="3">
    <source>
        <dbReference type="EMBL" id="KYP35971.1"/>
    </source>
</evidence>
<dbReference type="OMA" id="AIHENEY"/>
<dbReference type="STRING" id="3821.A0A151R052"/>
<dbReference type="Gramene" id="C.cajan_36367.t">
    <property type="protein sequence ID" value="C.cajan_36367.t"/>
    <property type="gene ID" value="C.cajan_36367"/>
</dbReference>
<reference evidence="3" key="1">
    <citation type="journal article" date="2012" name="Nat. Biotechnol.">
        <title>Draft genome sequence of pigeonpea (Cajanus cajan), an orphan legume crop of resource-poor farmers.</title>
        <authorList>
            <person name="Varshney R.K."/>
            <person name="Chen W."/>
            <person name="Li Y."/>
            <person name="Bharti A.K."/>
            <person name="Saxena R.K."/>
            <person name="Schlueter J.A."/>
            <person name="Donoghue M.T."/>
            <person name="Azam S."/>
            <person name="Fan G."/>
            <person name="Whaley A.M."/>
            <person name="Farmer A.D."/>
            <person name="Sheridan J."/>
            <person name="Iwata A."/>
            <person name="Tuteja R."/>
            <person name="Penmetsa R.V."/>
            <person name="Wu W."/>
            <person name="Upadhyaya H.D."/>
            <person name="Yang S.P."/>
            <person name="Shah T."/>
            <person name="Saxena K.B."/>
            <person name="Michael T."/>
            <person name="McCombie W.R."/>
            <person name="Yang B."/>
            <person name="Zhang G."/>
            <person name="Yang H."/>
            <person name="Wang J."/>
            <person name="Spillane C."/>
            <person name="Cook D.R."/>
            <person name="May G.D."/>
            <person name="Xu X."/>
            <person name="Jackson S.A."/>
        </authorList>
    </citation>
    <scope>NUCLEOTIDE SEQUENCE [LARGE SCALE GENOMIC DNA]</scope>
</reference>
<dbReference type="CDD" id="cd06222">
    <property type="entry name" value="RNase_H_like"/>
    <property type="match status" value="1"/>
</dbReference>
<proteinExistence type="predicted"/>
<feature type="domain" description="RNase H type-1" evidence="1">
    <location>
        <begin position="459"/>
        <end position="579"/>
    </location>
</feature>
<dbReference type="InterPro" id="IPR002156">
    <property type="entry name" value="RNaseH_domain"/>
</dbReference>
<evidence type="ECO:0000259" key="1">
    <source>
        <dbReference type="Pfam" id="PF13456"/>
    </source>
</evidence>
<evidence type="ECO:0000313" key="4">
    <source>
        <dbReference type="Proteomes" id="UP000075243"/>
    </source>
</evidence>
<dbReference type="AlphaFoldDB" id="A0A151R052"/>
<dbReference type="Pfam" id="PF13456">
    <property type="entry name" value="RVT_3"/>
    <property type="match status" value="1"/>
</dbReference>
<evidence type="ECO:0000259" key="2">
    <source>
        <dbReference type="Pfam" id="PF13966"/>
    </source>
</evidence>
<dbReference type="Proteomes" id="UP000075243">
    <property type="component" value="Unassembled WGS sequence"/>
</dbReference>
<gene>
    <name evidence="3" type="ORF">KK1_042951</name>
</gene>